<dbReference type="Proteomes" id="UP001501231">
    <property type="component" value="Unassembled WGS sequence"/>
</dbReference>
<reference evidence="3 4" key="1">
    <citation type="journal article" date="2019" name="Int. J. Syst. Evol. Microbiol.">
        <title>The Global Catalogue of Microorganisms (GCM) 10K type strain sequencing project: providing services to taxonomists for standard genome sequencing and annotation.</title>
        <authorList>
            <consortium name="The Broad Institute Genomics Platform"/>
            <consortium name="The Broad Institute Genome Sequencing Center for Infectious Disease"/>
            <person name="Wu L."/>
            <person name="Ma J."/>
        </authorList>
    </citation>
    <scope>NUCLEOTIDE SEQUENCE [LARGE SCALE GENOMIC DNA]</scope>
    <source>
        <strain evidence="3 4">JCM 3325</strain>
    </source>
</reference>
<evidence type="ECO:0000256" key="2">
    <source>
        <dbReference type="SAM" id="SignalP"/>
    </source>
</evidence>
<keyword evidence="4" id="KW-1185">Reference proteome</keyword>
<organism evidence="3 4">
    <name type="scientific">Actinomadura vinacea</name>
    <dbReference type="NCBI Taxonomy" id="115336"/>
    <lineage>
        <taxon>Bacteria</taxon>
        <taxon>Bacillati</taxon>
        <taxon>Actinomycetota</taxon>
        <taxon>Actinomycetes</taxon>
        <taxon>Streptosporangiales</taxon>
        <taxon>Thermomonosporaceae</taxon>
        <taxon>Actinomadura</taxon>
    </lineage>
</organism>
<comment type="caution">
    <text evidence="3">The sequence shown here is derived from an EMBL/GenBank/DDBJ whole genome shotgun (WGS) entry which is preliminary data.</text>
</comment>
<evidence type="ECO:0000313" key="3">
    <source>
        <dbReference type="EMBL" id="GAA2428778.1"/>
    </source>
</evidence>
<sequence>MAAGLGAASLLGLGLYLAVPAASADQSPSPGTTTSAKPKDGRHGEQRPWRHRARWAARGVHGEATVRGKDNAFRVRTWQRGEITGRSGAGLTVRSADGVAWTWTTDGKTRVRENGKKSNAAALAAGDRVMVIGERAGTTRTAKIVVVPKKK</sequence>
<gene>
    <name evidence="3" type="ORF">GCM10010191_47390</name>
</gene>
<proteinExistence type="predicted"/>
<feature type="region of interest" description="Disordered" evidence="1">
    <location>
        <begin position="22"/>
        <end position="51"/>
    </location>
</feature>
<accession>A0ABN3JF94</accession>
<feature type="signal peptide" evidence="2">
    <location>
        <begin position="1"/>
        <end position="24"/>
    </location>
</feature>
<evidence type="ECO:0008006" key="5">
    <source>
        <dbReference type="Google" id="ProtNLM"/>
    </source>
</evidence>
<dbReference type="EMBL" id="BAAARW010000019">
    <property type="protein sequence ID" value="GAA2428778.1"/>
    <property type="molecule type" value="Genomic_DNA"/>
</dbReference>
<evidence type="ECO:0000256" key="1">
    <source>
        <dbReference type="SAM" id="MobiDB-lite"/>
    </source>
</evidence>
<feature type="chain" id="PRO_5045508061" description="DUF5666 domain-containing protein" evidence="2">
    <location>
        <begin position="25"/>
        <end position="151"/>
    </location>
</feature>
<feature type="compositionally biased region" description="Basic and acidic residues" evidence="1">
    <location>
        <begin position="37"/>
        <end position="48"/>
    </location>
</feature>
<evidence type="ECO:0000313" key="4">
    <source>
        <dbReference type="Proteomes" id="UP001501231"/>
    </source>
</evidence>
<feature type="compositionally biased region" description="Polar residues" evidence="1">
    <location>
        <begin position="24"/>
        <end position="36"/>
    </location>
</feature>
<name>A0ABN3JF94_9ACTN</name>
<keyword evidence="2" id="KW-0732">Signal</keyword>
<protein>
    <recommendedName>
        <fullName evidence="5">DUF5666 domain-containing protein</fullName>
    </recommendedName>
</protein>